<keyword evidence="3" id="KW-1185">Reference proteome</keyword>
<evidence type="ECO:0000313" key="2">
    <source>
        <dbReference type="EMBL" id="NMH59157.1"/>
    </source>
</evidence>
<dbReference type="RefSeq" id="WP_169209726.1">
    <property type="nucleotide sequence ID" value="NZ_JAATNW010000002.1"/>
</dbReference>
<feature type="signal peptide" evidence="1">
    <location>
        <begin position="1"/>
        <end position="18"/>
    </location>
</feature>
<dbReference type="EMBL" id="JAATNW010000002">
    <property type="protein sequence ID" value="NMH59157.1"/>
    <property type="molecule type" value="Genomic_DNA"/>
</dbReference>
<feature type="chain" id="PRO_5046954476" evidence="1">
    <location>
        <begin position="19"/>
        <end position="357"/>
    </location>
</feature>
<keyword evidence="1" id="KW-0732">Signal</keyword>
<organism evidence="2 3">
    <name type="scientific">Alteromonas ponticola</name>
    <dbReference type="NCBI Taxonomy" id="2720613"/>
    <lineage>
        <taxon>Bacteria</taxon>
        <taxon>Pseudomonadati</taxon>
        <taxon>Pseudomonadota</taxon>
        <taxon>Gammaproteobacteria</taxon>
        <taxon>Alteromonadales</taxon>
        <taxon>Alteromonadaceae</taxon>
        <taxon>Alteromonas/Salinimonas group</taxon>
        <taxon>Alteromonas</taxon>
    </lineage>
</organism>
<protein>
    <submittedName>
        <fullName evidence="2">Uncharacterized protein</fullName>
    </submittedName>
</protein>
<sequence>MKRTLLIIIALLPVYALADPNASKDKLECQFPNNVEVGDSWGDVQSQANDARKAICEHVKLNTIQSFIDAHFYYQVWVNDVIAEANEQLNIYSDTVATLLTESIDPIYDLRLKPTITVSGSQAVSFKNVLSGDSHDLPELNEQVNLTPEEVSDCNCVDAFVDLEEMIDDVFYARSLKGTFNIEKLSAINTEWKSFIDTSRAQSHMDIWFTTVVYDTFSGLIGDDYFTSDFAKPPSTQYFLMRLNPVYDNMGKAPDGQELKESLALEVVGFNRWKEDGCFNSFSCGVSFALNYADRDGFDELGWGFMFHIDNRFSFGFSKYGGDEAFYLSIDLYQYIFNRENDYKQYLSDRLKVLNND</sequence>
<name>A0ABX1R119_9ALTE</name>
<accession>A0ABX1R119</accession>
<comment type="caution">
    <text evidence="2">The sequence shown here is derived from an EMBL/GenBank/DDBJ whole genome shotgun (WGS) entry which is preliminary data.</text>
</comment>
<reference evidence="2 3" key="1">
    <citation type="submission" date="2020-03" db="EMBL/GenBank/DDBJ databases">
        <title>Alteromonas ponticola sp. nov., isolated from seawater.</title>
        <authorList>
            <person name="Yoon J.-H."/>
            <person name="Kim Y.-O."/>
        </authorList>
    </citation>
    <scope>NUCLEOTIDE SEQUENCE [LARGE SCALE GENOMIC DNA]</scope>
    <source>
        <strain evidence="2 3">MYP5</strain>
    </source>
</reference>
<gene>
    <name evidence="2" type="ORF">HCJ96_03860</name>
</gene>
<evidence type="ECO:0000256" key="1">
    <source>
        <dbReference type="SAM" id="SignalP"/>
    </source>
</evidence>
<proteinExistence type="predicted"/>
<evidence type="ECO:0000313" key="3">
    <source>
        <dbReference type="Proteomes" id="UP000709336"/>
    </source>
</evidence>
<dbReference type="Proteomes" id="UP000709336">
    <property type="component" value="Unassembled WGS sequence"/>
</dbReference>